<sequence>MFTIGELSKQTGVHVETVRYYERAGILPRAARTSNGRRTYGTADVRRLSFIRHARELGFELSAVRALLDLQDHPNATCEKASQIAVAQLLAIETKISRLKILHRELTRMIEGCGNVRVAECGIIEALSAA</sequence>
<reference evidence="3 4" key="1">
    <citation type="journal article" date="2014" name="Genome Announc.">
        <title>Genome Sequence of Afipia felis Strain 76713, Isolated in Hospital Water Using an Amoeba Co-Culture Procedure.</title>
        <authorList>
            <person name="Benamar S."/>
            <person name="La Scola B."/>
            <person name="Croce O."/>
        </authorList>
    </citation>
    <scope>NUCLEOTIDE SEQUENCE [LARGE SCALE GENOMIC DNA]</scope>
    <source>
        <strain evidence="3 4">76713</strain>
    </source>
</reference>
<evidence type="ECO:0000313" key="3">
    <source>
        <dbReference type="EMBL" id="CEG10050.1"/>
    </source>
</evidence>
<name>A0A090MRN7_AFIFE</name>
<accession>A0A090MRN7</accession>
<evidence type="ECO:0000259" key="2">
    <source>
        <dbReference type="PROSITE" id="PS50937"/>
    </source>
</evidence>
<evidence type="ECO:0000313" key="4">
    <source>
        <dbReference type="Proteomes" id="UP000035762"/>
    </source>
</evidence>
<dbReference type="GO" id="GO:0003700">
    <property type="term" value="F:DNA-binding transcription factor activity"/>
    <property type="evidence" value="ECO:0007669"/>
    <property type="project" value="InterPro"/>
</dbReference>
<protein>
    <submittedName>
        <fullName evidence="3">Mercuric resistance operon regulatory protein</fullName>
    </submittedName>
</protein>
<dbReference type="Proteomes" id="UP000035762">
    <property type="component" value="Unassembled WGS sequence"/>
</dbReference>
<dbReference type="PROSITE" id="PS50937">
    <property type="entry name" value="HTH_MERR_2"/>
    <property type="match status" value="1"/>
</dbReference>
<dbReference type="InterPro" id="IPR000551">
    <property type="entry name" value="MerR-type_HTH_dom"/>
</dbReference>
<dbReference type="InterPro" id="IPR009061">
    <property type="entry name" value="DNA-bd_dom_put_sf"/>
</dbReference>
<dbReference type="SUPFAM" id="SSF46955">
    <property type="entry name" value="Putative DNA-binding domain"/>
    <property type="match status" value="1"/>
</dbReference>
<dbReference type="EMBL" id="CCAZ020000002">
    <property type="protein sequence ID" value="CEG10050.1"/>
    <property type="molecule type" value="Genomic_DNA"/>
</dbReference>
<dbReference type="PANTHER" id="PTHR30204">
    <property type="entry name" value="REDOX-CYCLING DRUG-SENSING TRANSCRIPTIONAL ACTIVATOR SOXR"/>
    <property type="match status" value="1"/>
</dbReference>
<evidence type="ECO:0000256" key="1">
    <source>
        <dbReference type="ARBA" id="ARBA00023125"/>
    </source>
</evidence>
<dbReference type="CDD" id="cd04785">
    <property type="entry name" value="HTH_CadR-PbrR-like"/>
    <property type="match status" value="1"/>
</dbReference>
<organism evidence="3 4">
    <name type="scientific">Afipia felis</name>
    <name type="common">Cat scratch disease bacillus</name>
    <dbReference type="NCBI Taxonomy" id="1035"/>
    <lineage>
        <taxon>Bacteria</taxon>
        <taxon>Pseudomonadati</taxon>
        <taxon>Pseudomonadota</taxon>
        <taxon>Alphaproteobacteria</taxon>
        <taxon>Hyphomicrobiales</taxon>
        <taxon>Nitrobacteraceae</taxon>
        <taxon>Afipia</taxon>
    </lineage>
</organism>
<dbReference type="OrthoDB" id="9802944at2"/>
<comment type="caution">
    <text evidence="3">The sequence shown here is derived from an EMBL/GenBank/DDBJ whole genome shotgun (WGS) entry which is preliminary data.</text>
</comment>
<dbReference type="PANTHER" id="PTHR30204:SF92">
    <property type="entry name" value="HTH-TYPE TRANSCRIPTIONAL REGULATOR ZNTR"/>
    <property type="match status" value="1"/>
</dbReference>
<dbReference type="Gene3D" id="1.10.1660.10">
    <property type="match status" value="1"/>
</dbReference>
<dbReference type="SMART" id="SM00422">
    <property type="entry name" value="HTH_MERR"/>
    <property type="match status" value="1"/>
</dbReference>
<feature type="domain" description="HTH merR-type" evidence="2">
    <location>
        <begin position="1"/>
        <end position="70"/>
    </location>
</feature>
<dbReference type="InterPro" id="IPR047057">
    <property type="entry name" value="MerR_fam"/>
</dbReference>
<dbReference type="STRING" id="1035.BN961_03484"/>
<keyword evidence="1" id="KW-0238">DNA-binding</keyword>
<keyword evidence="4" id="KW-1185">Reference proteome</keyword>
<dbReference type="GO" id="GO:0003677">
    <property type="term" value="F:DNA binding"/>
    <property type="evidence" value="ECO:0007669"/>
    <property type="project" value="UniProtKB-KW"/>
</dbReference>
<dbReference type="RefSeq" id="WP_082157082.1">
    <property type="nucleotide sequence ID" value="NZ_CCAZ020000002.1"/>
</dbReference>
<proteinExistence type="predicted"/>
<dbReference type="PROSITE" id="PS00552">
    <property type="entry name" value="HTH_MERR_1"/>
    <property type="match status" value="1"/>
</dbReference>
<gene>
    <name evidence="3" type="primary">merR1</name>
    <name evidence="3" type="ORF">BN961_03484</name>
</gene>
<dbReference type="Pfam" id="PF13411">
    <property type="entry name" value="MerR_1"/>
    <property type="match status" value="1"/>
</dbReference>
<dbReference type="PRINTS" id="PR00040">
    <property type="entry name" value="HTHMERR"/>
</dbReference>
<dbReference type="AlphaFoldDB" id="A0A090MRN7"/>